<organism evidence="1 2">
    <name type="scientific">Hyphomicrobium sulfonivorans</name>
    <dbReference type="NCBI Taxonomy" id="121290"/>
    <lineage>
        <taxon>Bacteria</taxon>
        <taxon>Pseudomonadati</taxon>
        <taxon>Pseudomonadota</taxon>
        <taxon>Alphaproteobacteria</taxon>
        <taxon>Hyphomicrobiales</taxon>
        <taxon>Hyphomicrobiaceae</taxon>
        <taxon>Hyphomicrobium</taxon>
    </lineage>
</organism>
<sequence length="106" mass="12037">MRLSAEELADELTVTAPRDDGDLAEAAHWRMSRDGLSAQVGYGNQPGFKRQWKRGGFKALWQEFGTKHHPAQSFIRPVFRGKLRVILERINRAVGRTLRRASSGDF</sequence>
<gene>
    <name evidence="1" type="ORF">APY04_0167</name>
</gene>
<accession>A0A125NWB4</accession>
<dbReference type="STRING" id="121290.APY04_0167"/>
<dbReference type="OrthoDB" id="7585428at2"/>
<dbReference type="AlphaFoldDB" id="A0A125NWB4"/>
<evidence type="ECO:0000313" key="2">
    <source>
        <dbReference type="Proteomes" id="UP000059074"/>
    </source>
</evidence>
<dbReference type="EMBL" id="LMTR01000012">
    <property type="protein sequence ID" value="KWT72373.1"/>
    <property type="molecule type" value="Genomic_DNA"/>
</dbReference>
<evidence type="ECO:0000313" key="1">
    <source>
        <dbReference type="EMBL" id="KWT72373.1"/>
    </source>
</evidence>
<dbReference type="PATRIC" id="fig|121290.4.peg.1544"/>
<comment type="caution">
    <text evidence="1">The sequence shown here is derived from an EMBL/GenBank/DDBJ whole genome shotgun (WGS) entry which is preliminary data.</text>
</comment>
<dbReference type="RefSeq" id="WP_157066518.1">
    <property type="nucleotide sequence ID" value="NZ_LMTR01000012.1"/>
</dbReference>
<keyword evidence="2" id="KW-1185">Reference proteome</keyword>
<protein>
    <recommendedName>
        <fullName evidence="3">HK97 gp10 family phage protein</fullName>
    </recommendedName>
</protein>
<reference evidence="1 2" key="1">
    <citation type="submission" date="2015-10" db="EMBL/GenBank/DDBJ databases">
        <title>Transcriptomic analysis of a linuron degrading triple-species bacterial consortium.</title>
        <authorList>
            <person name="Albers P."/>
        </authorList>
    </citation>
    <scope>NUCLEOTIDE SEQUENCE [LARGE SCALE GENOMIC DNA]</scope>
    <source>
        <strain evidence="1 2">WDL6</strain>
    </source>
</reference>
<name>A0A125NWB4_HYPSL</name>
<dbReference type="Proteomes" id="UP000059074">
    <property type="component" value="Unassembled WGS sequence"/>
</dbReference>
<proteinExistence type="predicted"/>
<evidence type="ECO:0008006" key="3">
    <source>
        <dbReference type="Google" id="ProtNLM"/>
    </source>
</evidence>